<evidence type="ECO:0000313" key="6">
    <source>
        <dbReference type="EMBL" id="OGI48207.1"/>
    </source>
</evidence>
<proteinExistence type="predicted"/>
<dbReference type="Gene3D" id="3.40.50.2300">
    <property type="match status" value="1"/>
</dbReference>
<dbReference type="InterPro" id="IPR050469">
    <property type="entry name" value="Diguanylate_Cyclase"/>
</dbReference>
<comment type="catalytic activity">
    <reaction evidence="2">
        <text>2 GTP = 3',3'-c-di-GMP + 2 diphosphate</text>
        <dbReference type="Rhea" id="RHEA:24898"/>
        <dbReference type="ChEBI" id="CHEBI:33019"/>
        <dbReference type="ChEBI" id="CHEBI:37565"/>
        <dbReference type="ChEBI" id="CHEBI:58805"/>
        <dbReference type="EC" id="2.7.7.65"/>
    </reaction>
</comment>
<dbReference type="GO" id="GO:0043709">
    <property type="term" value="P:cell adhesion involved in single-species biofilm formation"/>
    <property type="evidence" value="ECO:0007669"/>
    <property type="project" value="TreeGrafter"/>
</dbReference>
<dbReference type="SMART" id="SM00448">
    <property type="entry name" value="REC"/>
    <property type="match status" value="1"/>
</dbReference>
<dbReference type="Proteomes" id="UP000178885">
    <property type="component" value="Unassembled WGS sequence"/>
</dbReference>
<dbReference type="EMBL" id="MFSU01000034">
    <property type="protein sequence ID" value="OGI48207.1"/>
    <property type="molecule type" value="Genomic_DNA"/>
</dbReference>
<evidence type="ECO:0000256" key="1">
    <source>
        <dbReference type="ARBA" id="ARBA00012528"/>
    </source>
</evidence>
<evidence type="ECO:0000313" key="7">
    <source>
        <dbReference type="Proteomes" id="UP000178885"/>
    </source>
</evidence>
<dbReference type="Gene3D" id="3.30.70.270">
    <property type="match status" value="1"/>
</dbReference>
<evidence type="ECO:0000259" key="4">
    <source>
        <dbReference type="PROSITE" id="PS50110"/>
    </source>
</evidence>
<accession>A0A1F6TST8</accession>
<feature type="domain" description="GGDEF" evidence="5">
    <location>
        <begin position="183"/>
        <end position="317"/>
    </location>
</feature>
<sequence>MHDTIPPKASEPFPQILLVEDSQTTVAVVSRYLCANYRLVHARDGEEAWGILLANQDIDLVLTDVEMPRMNGHQLLVKIRRSDSARLKSLPVIVMTTTDDNTDRNLAFLNGANDFVNKPIDEAELLARVNVHYKLARTIRELEVSRGTLEELAATDPLTRLKNRRAFFGEGEKNLSLARRHRTDLSVLLLDVDYFKRINDAHGHHIGDTALTAIARILTTMTRAEDTAARIGGEEFALLLPNTNRLGAAVLAERIRAAIEKEGFLVAGEPVPLTASMGVASYCGDAVDSIEQLLQVADRRLYLAKQAGRNRICVNDEGKSSFAS</sequence>
<name>A0A1F6TST8_9PROT</name>
<organism evidence="6 7">
    <name type="scientific">Candidatus Muproteobacteria bacterium RBG_16_65_34</name>
    <dbReference type="NCBI Taxonomy" id="1817760"/>
    <lineage>
        <taxon>Bacteria</taxon>
        <taxon>Pseudomonadati</taxon>
        <taxon>Pseudomonadota</taxon>
        <taxon>Candidatus Muproteobacteria</taxon>
    </lineage>
</organism>
<protein>
    <recommendedName>
        <fullName evidence="1">diguanylate cyclase</fullName>
        <ecNumber evidence="1">2.7.7.65</ecNumber>
    </recommendedName>
</protein>
<dbReference type="SUPFAM" id="SSF55073">
    <property type="entry name" value="Nucleotide cyclase"/>
    <property type="match status" value="1"/>
</dbReference>
<dbReference type="SMART" id="SM00267">
    <property type="entry name" value="GGDEF"/>
    <property type="match status" value="1"/>
</dbReference>
<dbReference type="Pfam" id="PF00990">
    <property type="entry name" value="GGDEF"/>
    <property type="match status" value="1"/>
</dbReference>
<dbReference type="GO" id="GO:0005886">
    <property type="term" value="C:plasma membrane"/>
    <property type="evidence" value="ECO:0007669"/>
    <property type="project" value="TreeGrafter"/>
</dbReference>
<dbReference type="PANTHER" id="PTHR45138:SF9">
    <property type="entry name" value="DIGUANYLATE CYCLASE DGCM-RELATED"/>
    <property type="match status" value="1"/>
</dbReference>
<dbReference type="AlphaFoldDB" id="A0A1F6TST8"/>
<dbReference type="GO" id="GO:0052621">
    <property type="term" value="F:diguanylate cyclase activity"/>
    <property type="evidence" value="ECO:0007669"/>
    <property type="project" value="UniProtKB-EC"/>
</dbReference>
<reference evidence="6 7" key="1">
    <citation type="journal article" date="2016" name="Nat. Commun.">
        <title>Thousands of microbial genomes shed light on interconnected biogeochemical processes in an aquifer system.</title>
        <authorList>
            <person name="Anantharaman K."/>
            <person name="Brown C.T."/>
            <person name="Hug L.A."/>
            <person name="Sharon I."/>
            <person name="Castelle C.J."/>
            <person name="Probst A.J."/>
            <person name="Thomas B.C."/>
            <person name="Singh A."/>
            <person name="Wilkins M.J."/>
            <person name="Karaoz U."/>
            <person name="Brodie E.L."/>
            <person name="Williams K.H."/>
            <person name="Hubbard S.S."/>
            <person name="Banfield J.F."/>
        </authorList>
    </citation>
    <scope>NUCLEOTIDE SEQUENCE [LARGE SCALE GENOMIC DNA]</scope>
</reference>
<keyword evidence="3" id="KW-0597">Phosphoprotein</keyword>
<dbReference type="InterPro" id="IPR001789">
    <property type="entry name" value="Sig_transdc_resp-reg_receiver"/>
</dbReference>
<comment type="caution">
    <text evidence="6">The sequence shown here is derived from an EMBL/GenBank/DDBJ whole genome shotgun (WGS) entry which is preliminary data.</text>
</comment>
<dbReference type="GO" id="GO:1902201">
    <property type="term" value="P:negative regulation of bacterial-type flagellum-dependent cell motility"/>
    <property type="evidence" value="ECO:0007669"/>
    <property type="project" value="TreeGrafter"/>
</dbReference>
<dbReference type="NCBIfam" id="TIGR00254">
    <property type="entry name" value="GGDEF"/>
    <property type="match status" value="1"/>
</dbReference>
<evidence type="ECO:0000256" key="2">
    <source>
        <dbReference type="ARBA" id="ARBA00034247"/>
    </source>
</evidence>
<dbReference type="EC" id="2.7.7.65" evidence="1"/>
<dbReference type="FunFam" id="3.30.70.270:FF:000001">
    <property type="entry name" value="Diguanylate cyclase domain protein"/>
    <property type="match status" value="1"/>
</dbReference>
<dbReference type="SUPFAM" id="SSF52172">
    <property type="entry name" value="CheY-like"/>
    <property type="match status" value="1"/>
</dbReference>
<dbReference type="CDD" id="cd01949">
    <property type="entry name" value="GGDEF"/>
    <property type="match status" value="1"/>
</dbReference>
<evidence type="ECO:0000259" key="5">
    <source>
        <dbReference type="PROSITE" id="PS50887"/>
    </source>
</evidence>
<dbReference type="GO" id="GO:0000160">
    <property type="term" value="P:phosphorelay signal transduction system"/>
    <property type="evidence" value="ECO:0007669"/>
    <property type="project" value="InterPro"/>
</dbReference>
<dbReference type="PROSITE" id="PS50887">
    <property type="entry name" value="GGDEF"/>
    <property type="match status" value="1"/>
</dbReference>
<dbReference type="PANTHER" id="PTHR45138">
    <property type="entry name" value="REGULATORY COMPONENTS OF SENSORY TRANSDUCTION SYSTEM"/>
    <property type="match status" value="1"/>
</dbReference>
<gene>
    <name evidence="6" type="ORF">A2151_00575</name>
</gene>
<dbReference type="InterPro" id="IPR011006">
    <property type="entry name" value="CheY-like_superfamily"/>
</dbReference>
<dbReference type="InterPro" id="IPR029787">
    <property type="entry name" value="Nucleotide_cyclase"/>
</dbReference>
<dbReference type="InterPro" id="IPR043128">
    <property type="entry name" value="Rev_trsase/Diguanyl_cyclase"/>
</dbReference>
<dbReference type="STRING" id="1817760.A2151_00575"/>
<evidence type="ECO:0000256" key="3">
    <source>
        <dbReference type="PROSITE-ProRule" id="PRU00169"/>
    </source>
</evidence>
<dbReference type="InterPro" id="IPR000160">
    <property type="entry name" value="GGDEF_dom"/>
</dbReference>
<feature type="domain" description="Response regulatory" evidence="4">
    <location>
        <begin position="15"/>
        <end position="133"/>
    </location>
</feature>
<feature type="modified residue" description="4-aspartylphosphate" evidence="3">
    <location>
        <position position="64"/>
    </location>
</feature>
<dbReference type="Pfam" id="PF00072">
    <property type="entry name" value="Response_reg"/>
    <property type="match status" value="1"/>
</dbReference>
<dbReference type="PROSITE" id="PS50110">
    <property type="entry name" value="RESPONSE_REGULATORY"/>
    <property type="match status" value="1"/>
</dbReference>